<dbReference type="GO" id="GO:0006032">
    <property type="term" value="P:chitin catabolic process"/>
    <property type="evidence" value="ECO:0007669"/>
    <property type="project" value="InterPro"/>
</dbReference>
<dbReference type="Pfam" id="PF00182">
    <property type="entry name" value="Glyco_hydro_19"/>
    <property type="match status" value="1"/>
</dbReference>
<dbReference type="Gene3D" id="1.10.530.10">
    <property type="match status" value="1"/>
</dbReference>
<dbReference type="Proteomes" id="UP001327560">
    <property type="component" value="Chromosome 8"/>
</dbReference>
<evidence type="ECO:0000256" key="1">
    <source>
        <dbReference type="ARBA" id="ARBA00000822"/>
    </source>
</evidence>
<protein>
    <recommendedName>
        <fullName evidence="3">chitinase</fullName>
        <ecNumber evidence="3">3.2.1.14</ecNumber>
    </recommendedName>
</protein>
<evidence type="ECO:0000313" key="8">
    <source>
        <dbReference type="EMBL" id="WOL17806.1"/>
    </source>
</evidence>
<dbReference type="GO" id="GO:0000272">
    <property type="term" value="P:polysaccharide catabolic process"/>
    <property type="evidence" value="ECO:0007669"/>
    <property type="project" value="UniProtKB-KW"/>
</dbReference>
<keyword evidence="6" id="KW-0624">Polysaccharide degradation</keyword>
<keyword evidence="4" id="KW-0119">Carbohydrate metabolism</keyword>
<evidence type="ECO:0000256" key="5">
    <source>
        <dbReference type="ARBA" id="ARBA00023295"/>
    </source>
</evidence>
<keyword evidence="5" id="KW-0378">Hydrolase</keyword>
<dbReference type="InterPro" id="IPR000726">
    <property type="entry name" value="Glyco_hydro_19_cat"/>
</dbReference>
<dbReference type="SUPFAM" id="SSF53955">
    <property type="entry name" value="Lysozyme-like"/>
    <property type="match status" value="1"/>
</dbReference>
<evidence type="ECO:0000256" key="6">
    <source>
        <dbReference type="ARBA" id="ARBA00023326"/>
    </source>
</evidence>
<evidence type="ECO:0000313" key="9">
    <source>
        <dbReference type="Proteomes" id="UP001327560"/>
    </source>
</evidence>
<keyword evidence="9" id="KW-1185">Reference proteome</keyword>
<dbReference type="PROSITE" id="PS00774">
    <property type="entry name" value="CHITINASE_19_2"/>
    <property type="match status" value="1"/>
</dbReference>
<dbReference type="EMBL" id="CP136897">
    <property type="protein sequence ID" value="WOL17806.1"/>
    <property type="molecule type" value="Genomic_DNA"/>
</dbReference>
<comment type="similarity">
    <text evidence="2">Belongs to the ARG7 family.</text>
</comment>
<keyword evidence="5" id="KW-0326">Glycosidase</keyword>
<evidence type="ECO:0000256" key="3">
    <source>
        <dbReference type="ARBA" id="ARBA00012729"/>
    </source>
</evidence>
<evidence type="ECO:0000256" key="4">
    <source>
        <dbReference type="ARBA" id="ARBA00023277"/>
    </source>
</evidence>
<dbReference type="InterPro" id="IPR003676">
    <property type="entry name" value="SAUR_fam"/>
</dbReference>
<proteinExistence type="inferred from homology"/>
<dbReference type="InterPro" id="IPR023346">
    <property type="entry name" value="Lysozyme-like_dom_sf"/>
</dbReference>
<dbReference type="PANTHER" id="PTHR22595">
    <property type="entry name" value="CHITINASE-RELATED"/>
    <property type="match status" value="1"/>
</dbReference>
<evidence type="ECO:0000256" key="2">
    <source>
        <dbReference type="ARBA" id="ARBA00006974"/>
    </source>
</evidence>
<organism evidence="8 9">
    <name type="scientific">Canna indica</name>
    <name type="common">Indian-shot</name>
    <dbReference type="NCBI Taxonomy" id="4628"/>
    <lineage>
        <taxon>Eukaryota</taxon>
        <taxon>Viridiplantae</taxon>
        <taxon>Streptophyta</taxon>
        <taxon>Embryophyta</taxon>
        <taxon>Tracheophyta</taxon>
        <taxon>Spermatophyta</taxon>
        <taxon>Magnoliopsida</taxon>
        <taxon>Liliopsida</taxon>
        <taxon>Zingiberales</taxon>
        <taxon>Cannaceae</taxon>
        <taxon>Canna</taxon>
    </lineage>
</organism>
<dbReference type="Pfam" id="PF02519">
    <property type="entry name" value="Auxin_inducible"/>
    <property type="match status" value="1"/>
</dbReference>
<name>A0AAQ3QQN6_9LILI</name>
<dbReference type="AlphaFoldDB" id="A0AAQ3QQN6"/>
<comment type="catalytic activity">
    <reaction evidence="1">
        <text>Random endo-hydrolysis of N-acetyl-beta-D-glucosaminide (1-&gt;4)-beta-linkages in chitin and chitodextrins.</text>
        <dbReference type="EC" id="3.2.1.14"/>
    </reaction>
</comment>
<sequence>MHRGRKEKKVAAAYERLGGDEKVPRGHVPVLVGRGEDGAPVERFVVHVSVLKNPCVVRLLDMGAEEFGSHQQGVLRIPCDAEHFRRSIGATMILLDMAAIAELLHCDMGYHGSKREEPRREAIPLLPLRPLPPSAEHRHRCGQRQGPTWNRHGGNRAGAGTAEIYNVVVSFKTGLWFWMNNCHSLITSGQGFGATIRAINGALECDGKNPTTVNARVGYYKDYCSQFGVDPGNDLTC</sequence>
<dbReference type="GO" id="GO:0016998">
    <property type="term" value="P:cell wall macromolecule catabolic process"/>
    <property type="evidence" value="ECO:0007669"/>
    <property type="project" value="InterPro"/>
</dbReference>
<reference evidence="8 9" key="1">
    <citation type="submission" date="2023-10" db="EMBL/GenBank/DDBJ databases">
        <title>Chromosome-scale genome assembly provides insights into flower coloration mechanisms of Canna indica.</title>
        <authorList>
            <person name="Li C."/>
        </authorList>
    </citation>
    <scope>NUCLEOTIDE SEQUENCE [LARGE SCALE GENOMIC DNA]</scope>
    <source>
        <tissue evidence="8">Flower</tissue>
    </source>
</reference>
<dbReference type="PANTHER" id="PTHR22595:SF193">
    <property type="entry name" value="ENDOCHITINASE EP3"/>
    <property type="match status" value="1"/>
</dbReference>
<dbReference type="CDD" id="cd00325">
    <property type="entry name" value="chitinase_GH19"/>
    <property type="match status" value="1"/>
</dbReference>
<accession>A0AAQ3QQN6</accession>
<feature type="domain" description="Glycoside hydrolase family 19 catalytic" evidence="7">
    <location>
        <begin position="169"/>
        <end position="179"/>
    </location>
</feature>
<dbReference type="EC" id="3.2.1.14" evidence="3"/>
<dbReference type="GO" id="GO:0009733">
    <property type="term" value="P:response to auxin"/>
    <property type="evidence" value="ECO:0007669"/>
    <property type="project" value="InterPro"/>
</dbReference>
<evidence type="ECO:0000259" key="7">
    <source>
        <dbReference type="PROSITE" id="PS00774"/>
    </source>
</evidence>
<dbReference type="GO" id="GO:0008843">
    <property type="term" value="F:endochitinase activity"/>
    <property type="evidence" value="ECO:0007669"/>
    <property type="project" value="UniProtKB-EC"/>
</dbReference>
<gene>
    <name evidence="8" type="ORF">Cni_G26599</name>
</gene>